<evidence type="ECO:0000313" key="2">
    <source>
        <dbReference type="EMBL" id="KAJ4441477.1"/>
    </source>
</evidence>
<proteinExistence type="predicted"/>
<feature type="compositionally biased region" description="Basic and acidic residues" evidence="1">
    <location>
        <begin position="87"/>
        <end position="100"/>
    </location>
</feature>
<dbReference type="Proteomes" id="UP001148838">
    <property type="component" value="Unassembled WGS sequence"/>
</dbReference>
<feature type="compositionally biased region" description="Basic and acidic residues" evidence="1">
    <location>
        <begin position="204"/>
        <end position="214"/>
    </location>
</feature>
<sequence>MGESRNAYRVLVGRPEGKRSLGKPRRRREDNIKMDLRKVGYDDRDWIDLVQDRDLWRAYVRAAMNLREEQGAEKENKGKAKKKRTKSIREIHGEHQEYKKNNGNTRRKKGVREEKGEDKESKMKTRRTSRIKGEVEYKKNKRIQEELYKKDEEKMVKIRKTGGKQKERGEEKENRGRQGKQGEGEQAKDNENSWKTMRIGGRQGEQREDNENRGKTMRTGGRQ</sequence>
<dbReference type="EMBL" id="JAJSOF020000015">
    <property type="protein sequence ID" value="KAJ4441477.1"/>
    <property type="molecule type" value="Genomic_DNA"/>
</dbReference>
<feature type="compositionally biased region" description="Basic and acidic residues" evidence="1">
    <location>
        <begin position="67"/>
        <end position="78"/>
    </location>
</feature>
<name>A0ABQ8T4R0_PERAM</name>
<organism evidence="2 3">
    <name type="scientific">Periplaneta americana</name>
    <name type="common">American cockroach</name>
    <name type="synonym">Blatta americana</name>
    <dbReference type="NCBI Taxonomy" id="6978"/>
    <lineage>
        <taxon>Eukaryota</taxon>
        <taxon>Metazoa</taxon>
        <taxon>Ecdysozoa</taxon>
        <taxon>Arthropoda</taxon>
        <taxon>Hexapoda</taxon>
        <taxon>Insecta</taxon>
        <taxon>Pterygota</taxon>
        <taxon>Neoptera</taxon>
        <taxon>Polyneoptera</taxon>
        <taxon>Dictyoptera</taxon>
        <taxon>Blattodea</taxon>
        <taxon>Blattoidea</taxon>
        <taxon>Blattidae</taxon>
        <taxon>Blattinae</taxon>
        <taxon>Periplaneta</taxon>
    </lineage>
</organism>
<feature type="region of interest" description="Disordered" evidence="1">
    <location>
        <begin position="1"/>
        <end position="28"/>
    </location>
</feature>
<protein>
    <submittedName>
        <fullName evidence="2">Uncharacterized protein</fullName>
    </submittedName>
</protein>
<keyword evidence="3" id="KW-1185">Reference proteome</keyword>
<feature type="compositionally biased region" description="Basic and acidic residues" evidence="1">
    <location>
        <begin position="164"/>
        <end position="192"/>
    </location>
</feature>
<reference evidence="2 3" key="1">
    <citation type="journal article" date="2022" name="Allergy">
        <title>Genome assembly and annotation of Periplaneta americana reveal a comprehensive cockroach allergen profile.</title>
        <authorList>
            <person name="Wang L."/>
            <person name="Xiong Q."/>
            <person name="Saelim N."/>
            <person name="Wang L."/>
            <person name="Nong W."/>
            <person name="Wan A.T."/>
            <person name="Shi M."/>
            <person name="Liu X."/>
            <person name="Cao Q."/>
            <person name="Hui J.H.L."/>
            <person name="Sookrung N."/>
            <person name="Leung T.F."/>
            <person name="Tungtrongchitr A."/>
            <person name="Tsui S.K.W."/>
        </authorList>
    </citation>
    <scope>NUCLEOTIDE SEQUENCE [LARGE SCALE GENOMIC DNA]</scope>
    <source>
        <strain evidence="2">PWHHKU_190912</strain>
    </source>
</reference>
<accession>A0ABQ8T4R0</accession>
<evidence type="ECO:0000313" key="3">
    <source>
        <dbReference type="Proteomes" id="UP001148838"/>
    </source>
</evidence>
<feature type="compositionally biased region" description="Basic and acidic residues" evidence="1">
    <location>
        <begin position="111"/>
        <end position="123"/>
    </location>
</feature>
<evidence type="ECO:0000256" key="1">
    <source>
        <dbReference type="SAM" id="MobiDB-lite"/>
    </source>
</evidence>
<comment type="caution">
    <text evidence="2">The sequence shown here is derived from an EMBL/GenBank/DDBJ whole genome shotgun (WGS) entry which is preliminary data.</text>
</comment>
<feature type="compositionally biased region" description="Basic and acidic residues" evidence="1">
    <location>
        <begin position="131"/>
        <end position="156"/>
    </location>
</feature>
<feature type="region of interest" description="Disordered" evidence="1">
    <location>
        <begin position="67"/>
        <end position="223"/>
    </location>
</feature>
<gene>
    <name evidence="2" type="ORF">ANN_11332</name>
</gene>